<dbReference type="EC" id="1.1.1.-" evidence="2"/>
<evidence type="ECO:0000259" key="1">
    <source>
        <dbReference type="Pfam" id="PF00248"/>
    </source>
</evidence>
<dbReference type="InterPro" id="IPR036812">
    <property type="entry name" value="NAD(P)_OxRdtase_dom_sf"/>
</dbReference>
<reference evidence="2 3" key="1">
    <citation type="submission" date="2018-06" db="EMBL/GenBank/DDBJ databases">
        <title>Draft Genome Sequence of a Novel Marine Bacterium Related to the Verrucomicrobia.</title>
        <authorList>
            <person name="Vosseberg J."/>
            <person name="Martijn J."/>
            <person name="Ettema T.J.G."/>
        </authorList>
    </citation>
    <scope>NUCLEOTIDE SEQUENCE [LARGE SCALE GENOMIC DNA]</scope>
    <source>
        <strain evidence="2">TARA_B100001123</strain>
    </source>
</reference>
<dbReference type="Gene3D" id="3.20.20.100">
    <property type="entry name" value="NADP-dependent oxidoreductase domain"/>
    <property type="match status" value="1"/>
</dbReference>
<keyword evidence="2" id="KW-0560">Oxidoreductase</keyword>
<evidence type="ECO:0000313" key="3">
    <source>
        <dbReference type="Proteomes" id="UP000247465"/>
    </source>
</evidence>
<protein>
    <submittedName>
        <fullName evidence="2">NADH-specific methylglyoxal reductase</fullName>
        <ecNumber evidence="2">1.1.1.-</ecNumber>
    </submittedName>
</protein>
<dbReference type="GO" id="GO:0016491">
    <property type="term" value="F:oxidoreductase activity"/>
    <property type="evidence" value="ECO:0007669"/>
    <property type="project" value="UniProtKB-KW"/>
</dbReference>
<dbReference type="SUPFAM" id="SSF51430">
    <property type="entry name" value="NAD(P)-linked oxidoreductase"/>
    <property type="match status" value="1"/>
</dbReference>
<accession>A0A2Z4ADA0</accession>
<dbReference type="CDD" id="cd19090">
    <property type="entry name" value="AKR_AKR15A-like"/>
    <property type="match status" value="1"/>
</dbReference>
<dbReference type="AlphaFoldDB" id="A0A2Z4ADA0"/>
<gene>
    <name evidence="2" type="primary">ydjG_2</name>
    <name evidence="2" type="ORF">DF168_00510</name>
</gene>
<name>A0A2Z4ADA0_9BACT</name>
<dbReference type="InterPro" id="IPR020471">
    <property type="entry name" value="AKR"/>
</dbReference>
<proteinExistence type="predicted"/>
<dbReference type="Proteomes" id="UP000247465">
    <property type="component" value="Chromosome"/>
</dbReference>
<dbReference type="EMBL" id="CP029803">
    <property type="protein sequence ID" value="AWT59325.1"/>
    <property type="molecule type" value="Genomic_DNA"/>
</dbReference>
<dbReference type="GO" id="GO:0005829">
    <property type="term" value="C:cytosol"/>
    <property type="evidence" value="ECO:0007669"/>
    <property type="project" value="TreeGrafter"/>
</dbReference>
<sequence length="326" mass="36680">MDQRTLGKTGIKVSRLGIGGLQISSKYSRFDGARETIHRAVDLGVNYTDTAPSYGNSELVLGRTLDEIQTPLIVSTKLGGRPQPFDPQNRDQLQESLETSLRLLGRNHIDILFIHEPDRPGYYDWWKNNRNFEGPVLDLLKDLKREGTIRAIGIAGTTAYRMADLIRTGKFDIVLTAFNYSLLWREAEREILPAAVENGLGIIIGSPLQQGAIAQRQDKEIETANWISPPRREQIRKLYAFLDEVDMTLAECAIRFVISNPHIDCTLMGARSSREVELNVASVEKGPLNSDILRRLDKIASLVPFRPFDEPFGFPFGREYKGPGRA</sequence>
<dbReference type="PANTHER" id="PTHR42686:SF1">
    <property type="entry name" value="GH17980P-RELATED"/>
    <property type="match status" value="1"/>
</dbReference>
<dbReference type="InterPro" id="IPR023210">
    <property type="entry name" value="NADP_OxRdtase_dom"/>
</dbReference>
<dbReference type="KEGG" id="mtar:DF168_00510"/>
<feature type="domain" description="NADP-dependent oxidoreductase" evidence="1">
    <location>
        <begin position="15"/>
        <end position="299"/>
    </location>
</feature>
<dbReference type="Pfam" id="PF00248">
    <property type="entry name" value="Aldo_ket_red"/>
    <property type="match status" value="1"/>
</dbReference>
<evidence type="ECO:0000313" key="2">
    <source>
        <dbReference type="EMBL" id="AWT59325.1"/>
    </source>
</evidence>
<dbReference type="PANTHER" id="PTHR42686">
    <property type="entry name" value="GH17980P-RELATED"/>
    <property type="match status" value="1"/>
</dbReference>
<dbReference type="PRINTS" id="PR00069">
    <property type="entry name" value="ALDKETRDTASE"/>
</dbReference>
<organism evidence="2 3">
    <name type="scientific">Candidatus Moanibacter tarae</name>
    <dbReference type="NCBI Taxonomy" id="2200854"/>
    <lineage>
        <taxon>Bacteria</taxon>
        <taxon>Pseudomonadati</taxon>
        <taxon>Verrucomicrobiota</taxon>
        <taxon>Opitutia</taxon>
        <taxon>Puniceicoccales</taxon>
        <taxon>Puniceicoccales incertae sedis</taxon>
        <taxon>Candidatus Moanibacter</taxon>
    </lineage>
</organism>